<dbReference type="Pfam" id="PF24758">
    <property type="entry name" value="LRR_At5g56370"/>
    <property type="match status" value="1"/>
</dbReference>
<gene>
    <name evidence="2" type="ORF">GUJ93_ZPchr0001g32484</name>
</gene>
<proteinExistence type="predicted"/>
<dbReference type="OrthoDB" id="676217at2759"/>
<evidence type="ECO:0000313" key="2">
    <source>
        <dbReference type="EMBL" id="KAG8051453.1"/>
    </source>
</evidence>
<organism evidence="2 3">
    <name type="scientific">Zizania palustris</name>
    <name type="common">Northern wild rice</name>
    <dbReference type="NCBI Taxonomy" id="103762"/>
    <lineage>
        <taxon>Eukaryota</taxon>
        <taxon>Viridiplantae</taxon>
        <taxon>Streptophyta</taxon>
        <taxon>Embryophyta</taxon>
        <taxon>Tracheophyta</taxon>
        <taxon>Spermatophyta</taxon>
        <taxon>Magnoliopsida</taxon>
        <taxon>Liliopsida</taxon>
        <taxon>Poales</taxon>
        <taxon>Poaceae</taxon>
        <taxon>BOP clade</taxon>
        <taxon>Oryzoideae</taxon>
        <taxon>Oryzeae</taxon>
        <taxon>Zizaniinae</taxon>
        <taxon>Zizania</taxon>
    </lineage>
</organism>
<dbReference type="InterPro" id="IPR055411">
    <property type="entry name" value="LRR_FXL15/At3g58940/PEG3-like"/>
</dbReference>
<dbReference type="Proteomes" id="UP000729402">
    <property type="component" value="Unassembled WGS sequence"/>
</dbReference>
<protein>
    <recommendedName>
        <fullName evidence="1">F-box/LRR-repeat protein 15/At3g58940/PEG3-like LRR domain-containing protein</fullName>
    </recommendedName>
</protein>
<sequence length="219" mass="23525">MRIPLTGPGRKLRKESLLVGLVVPPAVPGRASVQSCRFYLDMAQNEGSDEDTDPIFLPASSISSSGRRLTPSNACTHTSRRWCSTSSEGSAVSSFVFLKFILQGAVELQKIVVVLANGEPAWVDEMRSRLMPLATAKRASNNPTLLIVVFEGGGAWSIHRASDLSADTKAIPSFVVLSIKILAIMVSFGVLNEVTMPVSLHGCFPNVETMRIKNVAVGV</sequence>
<keyword evidence="3" id="KW-1185">Reference proteome</keyword>
<accession>A0A8J5VL40</accession>
<dbReference type="AlphaFoldDB" id="A0A8J5VL40"/>
<comment type="caution">
    <text evidence="2">The sequence shown here is derived from an EMBL/GenBank/DDBJ whole genome shotgun (WGS) entry which is preliminary data.</text>
</comment>
<name>A0A8J5VL40_ZIZPA</name>
<evidence type="ECO:0000259" key="1">
    <source>
        <dbReference type="Pfam" id="PF24758"/>
    </source>
</evidence>
<evidence type="ECO:0000313" key="3">
    <source>
        <dbReference type="Proteomes" id="UP000729402"/>
    </source>
</evidence>
<feature type="domain" description="F-box/LRR-repeat protein 15/At3g58940/PEG3-like LRR" evidence="1">
    <location>
        <begin position="165"/>
        <end position="212"/>
    </location>
</feature>
<reference evidence="2" key="2">
    <citation type="submission" date="2021-02" db="EMBL/GenBank/DDBJ databases">
        <authorList>
            <person name="Kimball J.A."/>
            <person name="Haas M.W."/>
            <person name="Macchietto M."/>
            <person name="Kono T."/>
            <person name="Duquette J."/>
            <person name="Shao M."/>
        </authorList>
    </citation>
    <scope>NUCLEOTIDE SEQUENCE</scope>
    <source>
        <tissue evidence="2">Fresh leaf tissue</tissue>
    </source>
</reference>
<reference evidence="2" key="1">
    <citation type="journal article" date="2021" name="bioRxiv">
        <title>Whole Genome Assembly and Annotation of Northern Wild Rice, Zizania palustris L., Supports a Whole Genome Duplication in the Zizania Genus.</title>
        <authorList>
            <person name="Haas M."/>
            <person name="Kono T."/>
            <person name="Macchietto M."/>
            <person name="Millas R."/>
            <person name="McGilp L."/>
            <person name="Shao M."/>
            <person name="Duquette J."/>
            <person name="Hirsch C.N."/>
            <person name="Kimball J."/>
        </authorList>
    </citation>
    <scope>NUCLEOTIDE SEQUENCE</scope>
    <source>
        <tissue evidence="2">Fresh leaf tissue</tissue>
    </source>
</reference>
<dbReference type="EMBL" id="JAAALK010000288">
    <property type="protein sequence ID" value="KAG8051453.1"/>
    <property type="molecule type" value="Genomic_DNA"/>
</dbReference>